<dbReference type="PaxDb" id="65489-OBART04G09100.1"/>
<feature type="region of interest" description="Disordered" evidence="1">
    <location>
        <begin position="1"/>
        <end position="27"/>
    </location>
</feature>
<dbReference type="EnsemblPlants" id="OBART04G09100.1">
    <property type="protein sequence ID" value="OBART04G09100.1"/>
    <property type="gene ID" value="OBART04G09100"/>
</dbReference>
<name>A0A0D3FUP6_9ORYZ</name>
<accession>A0A0D3FUP6</accession>
<feature type="compositionally biased region" description="Low complexity" evidence="1">
    <location>
        <begin position="1"/>
        <end position="21"/>
    </location>
</feature>
<evidence type="ECO:0000313" key="3">
    <source>
        <dbReference type="Proteomes" id="UP000026960"/>
    </source>
</evidence>
<organism evidence="2">
    <name type="scientific">Oryza barthii</name>
    <dbReference type="NCBI Taxonomy" id="65489"/>
    <lineage>
        <taxon>Eukaryota</taxon>
        <taxon>Viridiplantae</taxon>
        <taxon>Streptophyta</taxon>
        <taxon>Embryophyta</taxon>
        <taxon>Tracheophyta</taxon>
        <taxon>Spermatophyta</taxon>
        <taxon>Magnoliopsida</taxon>
        <taxon>Liliopsida</taxon>
        <taxon>Poales</taxon>
        <taxon>Poaceae</taxon>
        <taxon>BOP clade</taxon>
        <taxon>Oryzoideae</taxon>
        <taxon>Oryzeae</taxon>
        <taxon>Oryzinae</taxon>
        <taxon>Oryza</taxon>
    </lineage>
</organism>
<proteinExistence type="predicted"/>
<reference evidence="2" key="1">
    <citation type="journal article" date="2009" name="Rice">
        <title>De Novo Next Generation Sequencing of Plant Genomes.</title>
        <authorList>
            <person name="Rounsley S."/>
            <person name="Marri P.R."/>
            <person name="Yu Y."/>
            <person name="He R."/>
            <person name="Sisneros N."/>
            <person name="Goicoechea J.L."/>
            <person name="Lee S.J."/>
            <person name="Angelova A."/>
            <person name="Kudrna D."/>
            <person name="Luo M."/>
            <person name="Affourtit J."/>
            <person name="Desany B."/>
            <person name="Knight J."/>
            <person name="Niazi F."/>
            <person name="Egholm M."/>
            <person name="Wing R.A."/>
        </authorList>
    </citation>
    <scope>NUCLEOTIDE SEQUENCE [LARGE SCALE GENOMIC DNA]</scope>
    <source>
        <strain evidence="2">cv. IRGC 105608</strain>
    </source>
</reference>
<protein>
    <submittedName>
        <fullName evidence="2">Uncharacterized protein</fullName>
    </submittedName>
</protein>
<keyword evidence="3" id="KW-1185">Reference proteome</keyword>
<evidence type="ECO:0000313" key="2">
    <source>
        <dbReference type="EnsemblPlants" id="OBART04G09100.1"/>
    </source>
</evidence>
<dbReference type="Proteomes" id="UP000026960">
    <property type="component" value="Chromosome 4"/>
</dbReference>
<reference evidence="2" key="2">
    <citation type="submission" date="2015-03" db="UniProtKB">
        <authorList>
            <consortium name="EnsemblPlants"/>
        </authorList>
    </citation>
    <scope>IDENTIFICATION</scope>
</reference>
<evidence type="ECO:0000256" key="1">
    <source>
        <dbReference type="SAM" id="MobiDB-lite"/>
    </source>
</evidence>
<dbReference type="AlphaFoldDB" id="A0A0D3FUP6"/>
<dbReference type="HOGENOM" id="CLU_3415547_0_0_1"/>
<dbReference type="Gramene" id="OBART04G09100.1">
    <property type="protein sequence ID" value="OBART04G09100.1"/>
    <property type="gene ID" value="OBART04G09100"/>
</dbReference>
<sequence length="27" mass="2679">MATAAARLLPPLPPTSSSGRGAPQCDL</sequence>